<proteinExistence type="predicted"/>
<reference evidence="3" key="1">
    <citation type="submission" date="2013-08" db="EMBL/GenBank/DDBJ databases">
        <authorList>
            <person name="Mendez C."/>
            <person name="Richter M."/>
            <person name="Ferrer M."/>
            <person name="Sanchez J."/>
        </authorList>
    </citation>
    <scope>NUCLEOTIDE SEQUENCE</scope>
</reference>
<protein>
    <recommendedName>
        <fullName evidence="2">Tail specific protease domain-containing protein</fullName>
    </recommendedName>
</protein>
<feature type="non-terminal residue" evidence="3">
    <location>
        <position position="89"/>
    </location>
</feature>
<sequence>PPMAIFGPKVMIINQFSGSGGDALPWYFKMDHVGTLVGERTWGGLVGSRRLSETDGWRRHHRAARRRGRTQRTFPGGKPRHRAGCHRVA</sequence>
<dbReference type="Gene3D" id="3.90.226.10">
    <property type="entry name" value="2-enoyl-CoA Hydratase, Chain A, domain 1"/>
    <property type="match status" value="1"/>
</dbReference>
<comment type="caution">
    <text evidence="3">The sequence shown here is derived from an EMBL/GenBank/DDBJ whole genome shotgun (WGS) entry which is preliminary data.</text>
</comment>
<accession>T1B8S4</accession>
<feature type="domain" description="Tail specific protease" evidence="2">
    <location>
        <begin position="7"/>
        <end position="56"/>
    </location>
</feature>
<dbReference type="SUPFAM" id="SSF52096">
    <property type="entry name" value="ClpP/crotonase"/>
    <property type="match status" value="1"/>
</dbReference>
<dbReference type="GO" id="GO:0006508">
    <property type="term" value="P:proteolysis"/>
    <property type="evidence" value="ECO:0007669"/>
    <property type="project" value="InterPro"/>
</dbReference>
<evidence type="ECO:0000313" key="3">
    <source>
        <dbReference type="EMBL" id="EQD66287.1"/>
    </source>
</evidence>
<feature type="non-terminal residue" evidence="3">
    <location>
        <position position="1"/>
    </location>
</feature>
<organism evidence="3">
    <name type="scientific">mine drainage metagenome</name>
    <dbReference type="NCBI Taxonomy" id="410659"/>
    <lineage>
        <taxon>unclassified sequences</taxon>
        <taxon>metagenomes</taxon>
        <taxon>ecological metagenomes</taxon>
    </lineage>
</organism>
<dbReference type="AlphaFoldDB" id="T1B8S4"/>
<feature type="region of interest" description="Disordered" evidence="1">
    <location>
        <begin position="56"/>
        <end position="89"/>
    </location>
</feature>
<dbReference type="GO" id="GO:0008236">
    <property type="term" value="F:serine-type peptidase activity"/>
    <property type="evidence" value="ECO:0007669"/>
    <property type="project" value="InterPro"/>
</dbReference>
<name>T1B8S4_9ZZZZ</name>
<dbReference type="EMBL" id="AUZZ01000911">
    <property type="protein sequence ID" value="EQD66287.1"/>
    <property type="molecule type" value="Genomic_DNA"/>
</dbReference>
<feature type="compositionally biased region" description="Basic residues" evidence="1">
    <location>
        <begin position="58"/>
        <end position="70"/>
    </location>
</feature>
<dbReference type="Pfam" id="PF03572">
    <property type="entry name" value="Peptidase_S41"/>
    <property type="match status" value="1"/>
</dbReference>
<feature type="compositionally biased region" description="Basic residues" evidence="1">
    <location>
        <begin position="78"/>
        <end position="89"/>
    </location>
</feature>
<dbReference type="InterPro" id="IPR029045">
    <property type="entry name" value="ClpP/crotonase-like_dom_sf"/>
</dbReference>
<reference evidence="3" key="2">
    <citation type="journal article" date="2014" name="ISME J.">
        <title>Microbial stratification in low pH oxic and suboxic macroscopic growths along an acid mine drainage.</title>
        <authorList>
            <person name="Mendez-Garcia C."/>
            <person name="Mesa V."/>
            <person name="Sprenger R.R."/>
            <person name="Richter M."/>
            <person name="Diez M.S."/>
            <person name="Solano J."/>
            <person name="Bargiela R."/>
            <person name="Golyshina O.V."/>
            <person name="Manteca A."/>
            <person name="Ramos J.L."/>
            <person name="Gallego J.R."/>
            <person name="Llorente I."/>
            <person name="Martins Dos Santos V.A."/>
            <person name="Jensen O.N."/>
            <person name="Pelaez A.I."/>
            <person name="Sanchez J."/>
            <person name="Ferrer M."/>
        </authorList>
    </citation>
    <scope>NUCLEOTIDE SEQUENCE</scope>
</reference>
<gene>
    <name evidence="3" type="ORF">B2A_01220</name>
</gene>
<dbReference type="InterPro" id="IPR005151">
    <property type="entry name" value="Tail-specific_protease"/>
</dbReference>
<evidence type="ECO:0000259" key="2">
    <source>
        <dbReference type="Pfam" id="PF03572"/>
    </source>
</evidence>
<evidence type="ECO:0000256" key="1">
    <source>
        <dbReference type="SAM" id="MobiDB-lite"/>
    </source>
</evidence>